<sequence>MKFLIKFSIHSDTTKMYKNSGLDYWWPGMKKDVARKKWVSEIDSMGDCYTTVWYVDLDYCEANQGSSGLDKRKWTGLKLRSFRWLSLALYSAGVNQSTPILGCRTWTASRPSWLPAIVQIHCLIQLLHRMLVHSSLRCLERLETQDTYLVLVLSYWICEGPVFALPQSIVIEAQHFHVEFLAQQSV</sequence>
<comment type="caution">
    <text evidence="1">The sequence shown here is derived from an EMBL/GenBank/DDBJ whole genome shotgun (WGS) entry which is preliminary data.</text>
</comment>
<accession>A0AA38SNC6</accession>
<gene>
    <name evidence="1" type="ORF">OSB04_028549</name>
</gene>
<dbReference type="EMBL" id="JARYMX010000007">
    <property type="protein sequence ID" value="KAJ9542043.1"/>
    <property type="molecule type" value="Genomic_DNA"/>
</dbReference>
<reference evidence="1" key="1">
    <citation type="submission" date="2023-03" db="EMBL/GenBank/DDBJ databases">
        <title>Chromosome-scale reference genome and RAD-based genetic map of yellow starthistle (Centaurea solstitialis) reveal putative structural variation and QTLs associated with invader traits.</title>
        <authorList>
            <person name="Reatini B."/>
            <person name="Cang F.A."/>
            <person name="Jiang Q."/>
            <person name="Mckibben M.T.W."/>
            <person name="Barker M.S."/>
            <person name="Rieseberg L.H."/>
            <person name="Dlugosch K.M."/>
        </authorList>
    </citation>
    <scope>NUCLEOTIDE SEQUENCE</scope>
    <source>
        <strain evidence="1">CAN-66</strain>
        <tissue evidence="1">Leaf</tissue>
    </source>
</reference>
<dbReference type="Proteomes" id="UP001172457">
    <property type="component" value="Chromosome 7"/>
</dbReference>
<dbReference type="AlphaFoldDB" id="A0AA38SNC6"/>
<name>A0AA38SNC6_9ASTR</name>
<protein>
    <submittedName>
        <fullName evidence="1">Uncharacterized protein</fullName>
    </submittedName>
</protein>
<keyword evidence="2" id="KW-1185">Reference proteome</keyword>
<proteinExistence type="predicted"/>
<evidence type="ECO:0000313" key="1">
    <source>
        <dbReference type="EMBL" id="KAJ9542043.1"/>
    </source>
</evidence>
<organism evidence="1 2">
    <name type="scientific">Centaurea solstitialis</name>
    <name type="common">yellow star-thistle</name>
    <dbReference type="NCBI Taxonomy" id="347529"/>
    <lineage>
        <taxon>Eukaryota</taxon>
        <taxon>Viridiplantae</taxon>
        <taxon>Streptophyta</taxon>
        <taxon>Embryophyta</taxon>
        <taxon>Tracheophyta</taxon>
        <taxon>Spermatophyta</taxon>
        <taxon>Magnoliopsida</taxon>
        <taxon>eudicotyledons</taxon>
        <taxon>Gunneridae</taxon>
        <taxon>Pentapetalae</taxon>
        <taxon>asterids</taxon>
        <taxon>campanulids</taxon>
        <taxon>Asterales</taxon>
        <taxon>Asteraceae</taxon>
        <taxon>Carduoideae</taxon>
        <taxon>Cardueae</taxon>
        <taxon>Centaureinae</taxon>
        <taxon>Centaurea</taxon>
    </lineage>
</organism>
<evidence type="ECO:0000313" key="2">
    <source>
        <dbReference type="Proteomes" id="UP001172457"/>
    </source>
</evidence>